<proteinExistence type="predicted"/>
<evidence type="ECO:0000256" key="1">
    <source>
        <dbReference type="SAM" id="MobiDB-lite"/>
    </source>
</evidence>
<accession>Q6IH20</accession>
<name>Q6IH20_DROME</name>
<dbReference type="EMBL" id="BK003596">
    <property type="protein sequence ID" value="DAA03795.1"/>
    <property type="molecule type" value="Genomic_DNA"/>
</dbReference>
<gene>
    <name evidence="2" type="ORF">HDC03626</name>
</gene>
<feature type="region of interest" description="Disordered" evidence="1">
    <location>
        <begin position="1"/>
        <end position="26"/>
    </location>
</feature>
<evidence type="ECO:0000313" key="2">
    <source>
        <dbReference type="EMBL" id="DAA03795.1"/>
    </source>
</evidence>
<reference evidence="2" key="1">
    <citation type="journal article" date="2003" name="Genome Biol.">
        <title>An integrated gene annotation and transcriptional profiling approach towards the full gene content of the Drosophila genome.</title>
        <authorList>
            <person name="Hild M."/>
            <person name="Beckmann B."/>
            <person name="Haas S.A."/>
            <person name="Koch B."/>
            <person name="Solovyev V."/>
            <person name="Busold C."/>
            <person name="Fellenberg K."/>
            <person name="Boutros M."/>
            <person name="Vingron M."/>
            <person name="Sauer F."/>
            <person name="Hoheisel J.D."/>
            <person name="Paro R."/>
        </authorList>
    </citation>
    <scope>NUCLEOTIDE SEQUENCE</scope>
</reference>
<organism evidence="2">
    <name type="scientific">Drosophila melanogaster</name>
    <name type="common">Fruit fly</name>
    <dbReference type="NCBI Taxonomy" id="7227"/>
    <lineage>
        <taxon>Eukaryota</taxon>
        <taxon>Metazoa</taxon>
        <taxon>Ecdysozoa</taxon>
        <taxon>Arthropoda</taxon>
        <taxon>Hexapoda</taxon>
        <taxon>Insecta</taxon>
        <taxon>Pterygota</taxon>
        <taxon>Neoptera</taxon>
        <taxon>Endopterygota</taxon>
        <taxon>Diptera</taxon>
        <taxon>Brachycera</taxon>
        <taxon>Muscomorpha</taxon>
        <taxon>Ephydroidea</taxon>
        <taxon>Drosophilidae</taxon>
        <taxon>Drosophila</taxon>
        <taxon>Sophophora</taxon>
    </lineage>
</organism>
<sequence length="72" mass="7830">MAKEYSRPPTPLNFRISGSGSGSSSGPTAFVNISVRAFINCSPVPSPQSPVSGIQQLHHHHIPAKRFEDIFR</sequence>
<dbReference type="AlphaFoldDB" id="Q6IH20"/>
<protein>
    <submittedName>
        <fullName evidence="2">HDC03626</fullName>
    </submittedName>
</protein>